<dbReference type="SUPFAM" id="SSF52172">
    <property type="entry name" value="CheY-like"/>
    <property type="match status" value="1"/>
</dbReference>
<dbReference type="InterPro" id="IPR001789">
    <property type="entry name" value="Sig_transdc_resp-reg_receiver"/>
</dbReference>
<comment type="caution">
    <text evidence="4">Lacks conserved residue(s) required for the propagation of feature annotation.</text>
</comment>
<dbReference type="AlphaFoldDB" id="A0A227KRH2"/>
<feature type="domain" description="HTH luxR-type" evidence="5">
    <location>
        <begin position="47"/>
        <end position="103"/>
    </location>
</feature>
<evidence type="ECO:0000259" key="5">
    <source>
        <dbReference type="PROSITE" id="PS50043"/>
    </source>
</evidence>
<dbReference type="SMART" id="SM00421">
    <property type="entry name" value="HTH_LUXR"/>
    <property type="match status" value="1"/>
</dbReference>
<dbReference type="SUPFAM" id="SSF46894">
    <property type="entry name" value="C-terminal effector domain of the bipartite response regulators"/>
    <property type="match status" value="1"/>
</dbReference>
<dbReference type="RefSeq" id="WP_066594609.1">
    <property type="nucleotide sequence ID" value="NZ_CAJTBZ010000027.1"/>
</dbReference>
<dbReference type="Gene3D" id="3.40.50.2300">
    <property type="match status" value="1"/>
</dbReference>
<dbReference type="GO" id="GO:0006355">
    <property type="term" value="P:regulation of DNA-templated transcription"/>
    <property type="evidence" value="ECO:0007669"/>
    <property type="project" value="InterPro"/>
</dbReference>
<dbReference type="GO" id="GO:0003677">
    <property type="term" value="F:DNA binding"/>
    <property type="evidence" value="ECO:0007669"/>
    <property type="project" value="UniProtKB-KW"/>
</dbReference>
<evidence type="ECO:0000256" key="2">
    <source>
        <dbReference type="ARBA" id="ARBA00023125"/>
    </source>
</evidence>
<proteinExistence type="predicted"/>
<gene>
    <name evidence="7" type="ORF">ADH67_04190</name>
</gene>
<dbReference type="PROSITE" id="PS50043">
    <property type="entry name" value="HTH_LUXR_2"/>
    <property type="match status" value="1"/>
</dbReference>
<evidence type="ECO:0000256" key="4">
    <source>
        <dbReference type="PROSITE-ProRule" id="PRU00169"/>
    </source>
</evidence>
<evidence type="ECO:0000313" key="8">
    <source>
        <dbReference type="Proteomes" id="UP000214610"/>
    </source>
</evidence>
<dbReference type="PROSITE" id="PS00622">
    <property type="entry name" value="HTH_LUXR_1"/>
    <property type="match status" value="1"/>
</dbReference>
<dbReference type="PRINTS" id="PR00038">
    <property type="entry name" value="HTHLUXR"/>
</dbReference>
<sequence length="103" mass="11541">MAVQTMREGACDFLQKPIKQETFLPAIERAIKKDRQARAGATDMIHERHILASLTPREEDVCRLVAEGLTSVLIASRLNISKRTVDVIRTAALKKLALENLMN</sequence>
<dbReference type="Pfam" id="PF00196">
    <property type="entry name" value="GerE"/>
    <property type="match status" value="1"/>
</dbReference>
<accession>A0A227KRH2</accession>
<dbReference type="InterPro" id="IPR016032">
    <property type="entry name" value="Sig_transdc_resp-reg_C-effctor"/>
</dbReference>
<keyword evidence="3" id="KW-0804">Transcription</keyword>
<dbReference type="CDD" id="cd06170">
    <property type="entry name" value="LuxR_C_like"/>
    <property type="match status" value="1"/>
</dbReference>
<evidence type="ECO:0000259" key="6">
    <source>
        <dbReference type="PROSITE" id="PS50110"/>
    </source>
</evidence>
<dbReference type="PANTHER" id="PTHR44688:SF16">
    <property type="entry name" value="DNA-BINDING TRANSCRIPTIONAL ACTIVATOR DEVR_DOSR"/>
    <property type="match status" value="1"/>
</dbReference>
<dbReference type="PANTHER" id="PTHR44688">
    <property type="entry name" value="DNA-BINDING TRANSCRIPTIONAL ACTIVATOR DEVR_DOSR"/>
    <property type="match status" value="1"/>
</dbReference>
<keyword evidence="2" id="KW-0238">DNA-binding</keyword>
<organism evidence="7 8">
    <name type="scientific">Turicimonas muris</name>
    <dbReference type="NCBI Taxonomy" id="1796652"/>
    <lineage>
        <taxon>Bacteria</taxon>
        <taxon>Pseudomonadati</taxon>
        <taxon>Pseudomonadota</taxon>
        <taxon>Betaproteobacteria</taxon>
        <taxon>Burkholderiales</taxon>
        <taxon>Sutterellaceae</taxon>
        <taxon>Turicimonas</taxon>
    </lineage>
</organism>
<feature type="domain" description="Response regulatory" evidence="6">
    <location>
        <begin position="1"/>
        <end position="31"/>
    </location>
</feature>
<keyword evidence="1" id="KW-0805">Transcription regulation</keyword>
<comment type="caution">
    <text evidence="7">The sequence shown here is derived from an EMBL/GenBank/DDBJ whole genome shotgun (WGS) entry which is preliminary data.</text>
</comment>
<dbReference type="GO" id="GO:0000160">
    <property type="term" value="P:phosphorelay signal transduction system"/>
    <property type="evidence" value="ECO:0007669"/>
    <property type="project" value="InterPro"/>
</dbReference>
<evidence type="ECO:0000313" key="7">
    <source>
        <dbReference type="EMBL" id="OXE50205.1"/>
    </source>
</evidence>
<dbReference type="EMBL" id="NHMP01000002">
    <property type="protein sequence ID" value="OXE50205.1"/>
    <property type="molecule type" value="Genomic_DNA"/>
</dbReference>
<protein>
    <submittedName>
        <fullName evidence="7">LuxR family transcriptional regulator</fullName>
    </submittedName>
</protein>
<dbReference type="InterPro" id="IPR036388">
    <property type="entry name" value="WH-like_DNA-bd_sf"/>
</dbReference>
<dbReference type="InterPro" id="IPR011006">
    <property type="entry name" value="CheY-like_superfamily"/>
</dbReference>
<keyword evidence="8" id="KW-1185">Reference proteome</keyword>
<dbReference type="PROSITE" id="PS50110">
    <property type="entry name" value="RESPONSE_REGULATORY"/>
    <property type="match status" value="1"/>
</dbReference>
<name>A0A227KRH2_9BURK</name>
<evidence type="ECO:0000256" key="3">
    <source>
        <dbReference type="ARBA" id="ARBA00023163"/>
    </source>
</evidence>
<dbReference type="Proteomes" id="UP000214610">
    <property type="component" value="Unassembled WGS sequence"/>
</dbReference>
<dbReference type="Gene3D" id="1.10.10.10">
    <property type="entry name" value="Winged helix-like DNA-binding domain superfamily/Winged helix DNA-binding domain"/>
    <property type="match status" value="1"/>
</dbReference>
<reference evidence="8" key="1">
    <citation type="submission" date="2017-05" db="EMBL/GenBank/DDBJ databases">
        <title>Improved OligoMM genomes.</title>
        <authorList>
            <person name="Garzetti D."/>
        </authorList>
    </citation>
    <scope>NUCLEOTIDE SEQUENCE [LARGE SCALE GENOMIC DNA]</scope>
    <source>
        <strain evidence="8">YL45</strain>
    </source>
</reference>
<dbReference type="InterPro" id="IPR000792">
    <property type="entry name" value="Tscrpt_reg_LuxR_C"/>
</dbReference>
<evidence type="ECO:0000256" key="1">
    <source>
        <dbReference type="ARBA" id="ARBA00023015"/>
    </source>
</evidence>
<dbReference type="GeneID" id="78362381"/>